<reference evidence="10" key="1">
    <citation type="submission" date="2020-12" db="EMBL/GenBank/DDBJ databases">
        <title>Ramlibacter sp. nov., isolated from a freshwater alga, Cryptomonas.</title>
        <authorList>
            <person name="Kim H.M."/>
            <person name="Jeon C.O."/>
        </authorList>
    </citation>
    <scope>NUCLEOTIDE SEQUENCE</scope>
    <source>
        <strain evidence="10">CrO1</strain>
    </source>
</reference>
<dbReference type="Proteomes" id="UP000617041">
    <property type="component" value="Unassembled WGS sequence"/>
</dbReference>
<evidence type="ECO:0000256" key="8">
    <source>
        <dbReference type="SAM" id="Phobius"/>
    </source>
</evidence>
<sequence>MPAASTILSIVVPCFNEQDVLCETCSRLLAVRAALVAKAKISPRSHIVFVDDGSRDSTWQLIEAWVQGGSPVTGVKLSRNCGHQNALLAGMSCSRADAVVTIDADLQDDETAIERMVDAYLQGCEVVYGVRARRDSDSWFKRVTARGFYRLLSALGVPTVFDHADYRLLGRRAIDYLQRFGEINLFLRGVVPLLGLRSCAVHYDRRPRRAGVSKYPLRRMIEFALDGITSFSIAPLRAITVVGMGLSLACVGLAGWALAVRLTLAEAVPGWASTILPIFFLGGVQLFCVGMLGEYIGKIYMESKKRPRYLIETVAKPEGLQRRAGAAKRKSRPHGARPIRIDHRRWLPETVADTLAGPK</sequence>
<gene>
    <name evidence="10" type="ORF">I8E28_15560</name>
</gene>
<organism evidence="10 11">
    <name type="scientific">Ramlibacter algicola</name>
    <dbReference type="NCBI Taxonomy" id="2795217"/>
    <lineage>
        <taxon>Bacteria</taxon>
        <taxon>Pseudomonadati</taxon>
        <taxon>Pseudomonadota</taxon>
        <taxon>Betaproteobacteria</taxon>
        <taxon>Burkholderiales</taxon>
        <taxon>Comamonadaceae</taxon>
        <taxon>Ramlibacter</taxon>
    </lineage>
</organism>
<comment type="caution">
    <text evidence="10">The sequence shown here is derived from an EMBL/GenBank/DDBJ whole genome shotgun (WGS) entry which is preliminary data.</text>
</comment>
<name>A0A934Q2N6_9BURK</name>
<dbReference type="Gene3D" id="3.90.550.10">
    <property type="entry name" value="Spore Coat Polysaccharide Biosynthesis Protein SpsA, Chain A"/>
    <property type="match status" value="1"/>
</dbReference>
<dbReference type="GO" id="GO:0016757">
    <property type="term" value="F:glycosyltransferase activity"/>
    <property type="evidence" value="ECO:0007669"/>
    <property type="project" value="UniProtKB-KW"/>
</dbReference>
<dbReference type="PANTHER" id="PTHR48090">
    <property type="entry name" value="UNDECAPRENYL-PHOSPHATE 4-DEOXY-4-FORMAMIDO-L-ARABINOSE TRANSFERASE-RELATED"/>
    <property type="match status" value="1"/>
</dbReference>
<feature type="compositionally biased region" description="Basic residues" evidence="7">
    <location>
        <begin position="325"/>
        <end position="337"/>
    </location>
</feature>
<evidence type="ECO:0000313" key="10">
    <source>
        <dbReference type="EMBL" id="MBK0394018.1"/>
    </source>
</evidence>
<dbReference type="Pfam" id="PF00535">
    <property type="entry name" value="Glycos_transf_2"/>
    <property type="match status" value="1"/>
</dbReference>
<evidence type="ECO:0000256" key="4">
    <source>
        <dbReference type="ARBA" id="ARBA00022692"/>
    </source>
</evidence>
<feature type="transmembrane region" description="Helical" evidence="8">
    <location>
        <begin position="271"/>
        <end position="296"/>
    </location>
</feature>
<evidence type="ECO:0000259" key="9">
    <source>
        <dbReference type="Pfam" id="PF00535"/>
    </source>
</evidence>
<keyword evidence="6 8" id="KW-0472">Membrane</keyword>
<keyword evidence="2" id="KW-0328">Glycosyltransferase</keyword>
<keyword evidence="3" id="KW-0808">Transferase</keyword>
<dbReference type="RefSeq" id="WP_200788975.1">
    <property type="nucleotide sequence ID" value="NZ_JAEDAO010000001.1"/>
</dbReference>
<feature type="transmembrane region" description="Helical" evidence="8">
    <location>
        <begin position="238"/>
        <end position="259"/>
    </location>
</feature>
<evidence type="ECO:0000256" key="7">
    <source>
        <dbReference type="SAM" id="MobiDB-lite"/>
    </source>
</evidence>
<evidence type="ECO:0000256" key="5">
    <source>
        <dbReference type="ARBA" id="ARBA00022989"/>
    </source>
</evidence>
<feature type="region of interest" description="Disordered" evidence="7">
    <location>
        <begin position="321"/>
        <end position="340"/>
    </location>
</feature>
<dbReference type="EMBL" id="JAEDAO010000001">
    <property type="protein sequence ID" value="MBK0394018.1"/>
    <property type="molecule type" value="Genomic_DNA"/>
</dbReference>
<accession>A0A934Q2N6</accession>
<dbReference type="CDD" id="cd04187">
    <property type="entry name" value="DPM1_like_bac"/>
    <property type="match status" value="1"/>
</dbReference>
<feature type="domain" description="Glycosyltransferase 2-like" evidence="9">
    <location>
        <begin position="9"/>
        <end position="174"/>
    </location>
</feature>
<evidence type="ECO:0000256" key="3">
    <source>
        <dbReference type="ARBA" id="ARBA00022679"/>
    </source>
</evidence>
<dbReference type="PANTHER" id="PTHR48090:SF1">
    <property type="entry name" value="PROPHAGE BACTOPRENOL GLUCOSYL TRANSFERASE HOMOLOG"/>
    <property type="match status" value="1"/>
</dbReference>
<evidence type="ECO:0000256" key="1">
    <source>
        <dbReference type="ARBA" id="ARBA00004141"/>
    </source>
</evidence>
<dbReference type="GO" id="GO:0005886">
    <property type="term" value="C:plasma membrane"/>
    <property type="evidence" value="ECO:0007669"/>
    <property type="project" value="TreeGrafter"/>
</dbReference>
<proteinExistence type="predicted"/>
<dbReference type="InterPro" id="IPR050256">
    <property type="entry name" value="Glycosyltransferase_2"/>
</dbReference>
<comment type="subcellular location">
    <subcellularLocation>
        <location evidence="1">Membrane</location>
        <topology evidence="1">Multi-pass membrane protein</topology>
    </subcellularLocation>
</comment>
<evidence type="ECO:0000256" key="2">
    <source>
        <dbReference type="ARBA" id="ARBA00022676"/>
    </source>
</evidence>
<dbReference type="SUPFAM" id="SSF53448">
    <property type="entry name" value="Nucleotide-diphospho-sugar transferases"/>
    <property type="match status" value="1"/>
</dbReference>
<keyword evidence="11" id="KW-1185">Reference proteome</keyword>
<evidence type="ECO:0000256" key="6">
    <source>
        <dbReference type="ARBA" id="ARBA00023136"/>
    </source>
</evidence>
<dbReference type="AlphaFoldDB" id="A0A934Q2N6"/>
<keyword evidence="5 8" id="KW-1133">Transmembrane helix</keyword>
<dbReference type="InterPro" id="IPR001173">
    <property type="entry name" value="Glyco_trans_2-like"/>
</dbReference>
<dbReference type="InterPro" id="IPR029044">
    <property type="entry name" value="Nucleotide-diphossugar_trans"/>
</dbReference>
<evidence type="ECO:0000313" key="11">
    <source>
        <dbReference type="Proteomes" id="UP000617041"/>
    </source>
</evidence>
<keyword evidence="4 8" id="KW-0812">Transmembrane</keyword>
<protein>
    <submittedName>
        <fullName evidence="10">Glycosyltransferase family 2 protein</fullName>
    </submittedName>
</protein>